<dbReference type="Pfam" id="PF05991">
    <property type="entry name" value="NYN_YacP"/>
    <property type="match status" value="1"/>
</dbReference>
<proteinExistence type="predicted"/>
<evidence type="ECO:0000313" key="1">
    <source>
        <dbReference type="EMBL" id="VDN46818.1"/>
    </source>
</evidence>
<dbReference type="Proteomes" id="UP000279029">
    <property type="component" value="Chromosome"/>
</dbReference>
<dbReference type="AlphaFoldDB" id="A0A3P7PD65"/>
<dbReference type="GO" id="GO:0004519">
    <property type="term" value="F:endonuclease activity"/>
    <property type="evidence" value="ECO:0007669"/>
    <property type="project" value="UniProtKB-KW"/>
</dbReference>
<protein>
    <submittedName>
        <fullName evidence="1">Ribosome-dependent mRNA endonuclease</fullName>
    </submittedName>
</protein>
<dbReference type="EMBL" id="LR130778">
    <property type="protein sequence ID" value="VDN46818.1"/>
    <property type="molecule type" value="Genomic_DNA"/>
</dbReference>
<gene>
    <name evidence="1" type="primary">raeA</name>
    <name evidence="1" type="ORF">PATL70BA_0942</name>
</gene>
<keyword evidence="1" id="KW-0255">Endonuclease</keyword>
<sequence length="172" mass="20172">MAKEVLLVDGYNIIHAWPELKTMAMEDQLDHARTRLLEILSDYQGYKKNEIIVVFDAYKAKNPVRSIDAYHNIHVIYTKEHETADHYIEKVATEYARDYQIRVATSDALEQTIILAKGAARMSARELLSDIQATRKEYKADYLEKPSRTTNRLEGHLNKETLAWMEKFRRQR</sequence>
<dbReference type="InterPro" id="IPR010298">
    <property type="entry name" value="YacP-like"/>
</dbReference>
<dbReference type="PANTHER" id="PTHR34547:SF1">
    <property type="entry name" value="YACP-LIKE NYN DOMAIN PROTEIN"/>
    <property type="match status" value="1"/>
</dbReference>
<keyword evidence="1" id="KW-0378">Hydrolase</keyword>
<organism evidence="1 2">
    <name type="scientific">Petrocella atlantisensis</name>
    <dbReference type="NCBI Taxonomy" id="2173034"/>
    <lineage>
        <taxon>Bacteria</taxon>
        <taxon>Bacillati</taxon>
        <taxon>Bacillota</taxon>
        <taxon>Clostridia</taxon>
        <taxon>Lachnospirales</taxon>
        <taxon>Vallitaleaceae</taxon>
        <taxon>Petrocella</taxon>
    </lineage>
</organism>
<dbReference type="RefSeq" id="WP_125136257.1">
    <property type="nucleotide sequence ID" value="NZ_LR130778.1"/>
</dbReference>
<keyword evidence="2" id="KW-1185">Reference proteome</keyword>
<evidence type="ECO:0000313" key="2">
    <source>
        <dbReference type="Proteomes" id="UP000279029"/>
    </source>
</evidence>
<dbReference type="PANTHER" id="PTHR34547">
    <property type="entry name" value="YACP-LIKE NYN DOMAIN PROTEIN"/>
    <property type="match status" value="1"/>
</dbReference>
<reference evidence="1 2" key="1">
    <citation type="submission" date="2018-09" db="EMBL/GenBank/DDBJ databases">
        <authorList>
            <person name="Postec A."/>
        </authorList>
    </citation>
    <scope>NUCLEOTIDE SEQUENCE [LARGE SCALE GENOMIC DNA]</scope>
    <source>
        <strain evidence="1">70B-A</strain>
    </source>
</reference>
<dbReference type="OrthoDB" id="9792160at2"/>
<keyword evidence="1" id="KW-0540">Nuclease</keyword>
<dbReference type="CDD" id="cd10912">
    <property type="entry name" value="PIN_YacP-like"/>
    <property type="match status" value="1"/>
</dbReference>
<name>A0A3P7PD65_9FIRM</name>
<accession>A0A3P7PD65</accession>
<dbReference type="KEGG" id="cbar:PATL70BA_0942"/>